<reference evidence="2" key="1">
    <citation type="submission" date="2022-08" db="EMBL/GenBank/DDBJ databases">
        <title>Genome analysis of Corynebacteriales strain.</title>
        <authorList>
            <person name="Lee S.D."/>
        </authorList>
    </citation>
    <scope>NUCLEOTIDE SEQUENCE</scope>
    <source>
        <strain evidence="2">D3-21</strain>
    </source>
</reference>
<feature type="compositionally biased region" description="Polar residues" evidence="1">
    <location>
        <begin position="239"/>
        <end position="263"/>
    </location>
</feature>
<feature type="compositionally biased region" description="Low complexity" evidence="1">
    <location>
        <begin position="396"/>
        <end position="415"/>
    </location>
</feature>
<feature type="compositionally biased region" description="Low complexity" evidence="1">
    <location>
        <begin position="276"/>
        <end position="318"/>
    </location>
</feature>
<proteinExistence type="predicted"/>
<dbReference type="RefSeq" id="WP_332520283.1">
    <property type="nucleotide sequence ID" value="NZ_JANRHA010000010.1"/>
</dbReference>
<evidence type="ECO:0000313" key="2">
    <source>
        <dbReference type="EMBL" id="MDG3015868.1"/>
    </source>
</evidence>
<evidence type="ECO:0008006" key="4">
    <source>
        <dbReference type="Google" id="ProtNLM"/>
    </source>
</evidence>
<dbReference type="EMBL" id="JANRHA010000010">
    <property type="protein sequence ID" value="MDG3015868.1"/>
    <property type="molecule type" value="Genomic_DNA"/>
</dbReference>
<keyword evidence="3" id="KW-1185">Reference proteome</keyword>
<feature type="region of interest" description="Disordered" evidence="1">
    <location>
        <begin position="396"/>
        <end position="433"/>
    </location>
</feature>
<organism evidence="2 3">
    <name type="scientific">Speluncibacter jeojiensis</name>
    <dbReference type="NCBI Taxonomy" id="2710754"/>
    <lineage>
        <taxon>Bacteria</taxon>
        <taxon>Bacillati</taxon>
        <taxon>Actinomycetota</taxon>
        <taxon>Actinomycetes</taxon>
        <taxon>Mycobacteriales</taxon>
        <taxon>Speluncibacteraceae</taxon>
        <taxon>Speluncibacter</taxon>
    </lineage>
</organism>
<sequence>MTDSPQNWTDLAVPVSVRQQAVRTQLQQQEAGYRSHLSGQTDGPYIGTVENFASWKHEQLYAAAQSMSPGAINTMASQWGKLQTAMLSDLLGFHGSVTGLIAEHWEGDGADAARAAVGAFTQSGTEFTTSLHASVGRLEQVASAAQEVRIGVQPPVAPGLSLIPVAPKATEAAAEVERQAAVHVMQAIYTPTYVQAGTDVPMLPPPRDVVNGGLGDGSLANGAGSPGMTGGAGAKTGIDVNNVQPSGSTDSPAGQGATASDTPGSPVGSGAGAGAGTAPLDGAGLGTPGQPTSGSPSPSDGSWSPTTAAAASAAPVGSVSDPATGFGGIGNTGPGGGVIGSGGGLAGSSGGFGGSGAGFGNATGLGAGGSLGSLGGLIAPGSGSGDLAMRSGAGATAGAGTTTGAVAPGRPAARGSMSGLAHGAQHDGEEDDEYRPASYLVNIDNGNELIGELPWVVPPVIGAVDD</sequence>
<protein>
    <recommendedName>
        <fullName evidence="4">PPE family domain-containing protein</fullName>
    </recommendedName>
</protein>
<dbReference type="AlphaFoldDB" id="A0A9X4M0Q8"/>
<evidence type="ECO:0000313" key="3">
    <source>
        <dbReference type="Proteomes" id="UP001152755"/>
    </source>
</evidence>
<dbReference type="Gene3D" id="1.20.1260.20">
    <property type="entry name" value="PPE superfamily"/>
    <property type="match status" value="1"/>
</dbReference>
<dbReference type="Proteomes" id="UP001152755">
    <property type="component" value="Unassembled WGS sequence"/>
</dbReference>
<comment type="caution">
    <text evidence="2">The sequence shown here is derived from an EMBL/GenBank/DDBJ whole genome shotgun (WGS) entry which is preliminary data.</text>
</comment>
<feature type="region of interest" description="Disordered" evidence="1">
    <location>
        <begin position="204"/>
        <end position="318"/>
    </location>
</feature>
<feature type="compositionally biased region" description="Gly residues" evidence="1">
    <location>
        <begin position="224"/>
        <end position="234"/>
    </location>
</feature>
<accession>A0A9X4M0Q8</accession>
<gene>
    <name evidence="2" type="ORF">NVS88_15000</name>
</gene>
<evidence type="ECO:0000256" key="1">
    <source>
        <dbReference type="SAM" id="MobiDB-lite"/>
    </source>
</evidence>
<name>A0A9X4M0Q8_9ACTN</name>
<dbReference type="InterPro" id="IPR038332">
    <property type="entry name" value="PPE_sf"/>
</dbReference>